<protein>
    <submittedName>
        <fullName evidence="1">Uncharacterized protein</fullName>
    </submittedName>
</protein>
<reference evidence="1 2" key="1">
    <citation type="submission" date="2018-08" db="EMBL/GenBank/DDBJ databases">
        <title>Pallidiluteibacterium maritimus gen. nov., sp. nov., isolated from coastal sediment.</title>
        <authorList>
            <person name="Zhou L.Y."/>
        </authorList>
    </citation>
    <scope>NUCLEOTIDE SEQUENCE [LARGE SCALE GENOMIC DNA]</scope>
    <source>
        <strain evidence="1 2">XSD2</strain>
    </source>
</reference>
<dbReference type="AlphaFoldDB" id="A0A399SU54"/>
<dbReference type="PROSITE" id="PS51257">
    <property type="entry name" value="PROKAR_LIPOPROTEIN"/>
    <property type="match status" value="1"/>
</dbReference>
<name>A0A399SU54_9BACT</name>
<organism evidence="1 2">
    <name type="scientific">Maribellus luteus</name>
    <dbReference type="NCBI Taxonomy" id="2305463"/>
    <lineage>
        <taxon>Bacteria</taxon>
        <taxon>Pseudomonadati</taxon>
        <taxon>Bacteroidota</taxon>
        <taxon>Bacteroidia</taxon>
        <taxon>Marinilabiliales</taxon>
        <taxon>Prolixibacteraceae</taxon>
        <taxon>Maribellus</taxon>
    </lineage>
</organism>
<evidence type="ECO:0000313" key="1">
    <source>
        <dbReference type="EMBL" id="RIJ45517.1"/>
    </source>
</evidence>
<accession>A0A399SU54</accession>
<evidence type="ECO:0000313" key="2">
    <source>
        <dbReference type="Proteomes" id="UP000265926"/>
    </source>
</evidence>
<sequence length="189" mass="21599">MKYLIFLSLAFILGCNNVLHLQKKSIQNSTNLEIANKFIDAFYSFNRDSLKSILSNAENSQPSILYYQKWAECGNYKIAKKNNFIKKNDTTIICPITVKDDLIGALEIDFNVTDSFHLTITDGHIISVQTSSNDPKEYYEAREWIIENHPELIEEPCIGIWEGGPTPCECVRAMVKGYTEFTSSKQQKQ</sequence>
<proteinExistence type="predicted"/>
<comment type="caution">
    <text evidence="1">The sequence shown here is derived from an EMBL/GenBank/DDBJ whole genome shotgun (WGS) entry which is preliminary data.</text>
</comment>
<keyword evidence="2" id="KW-1185">Reference proteome</keyword>
<gene>
    <name evidence="1" type="ORF">D1614_22800</name>
</gene>
<dbReference type="OrthoDB" id="7059652at2"/>
<dbReference type="EMBL" id="QWGR01000024">
    <property type="protein sequence ID" value="RIJ45517.1"/>
    <property type="molecule type" value="Genomic_DNA"/>
</dbReference>
<dbReference type="Proteomes" id="UP000265926">
    <property type="component" value="Unassembled WGS sequence"/>
</dbReference>